<organism evidence="2 3">
    <name type="scientific">Halovulum dunhuangense</name>
    <dbReference type="NCBI Taxonomy" id="1505036"/>
    <lineage>
        <taxon>Bacteria</taxon>
        <taxon>Pseudomonadati</taxon>
        <taxon>Pseudomonadota</taxon>
        <taxon>Alphaproteobacteria</taxon>
        <taxon>Rhodobacterales</taxon>
        <taxon>Paracoccaceae</taxon>
        <taxon>Halovulum</taxon>
    </lineage>
</organism>
<dbReference type="PANTHER" id="PTHR48207:SF3">
    <property type="entry name" value="SUCCINATE--HYDROXYMETHYLGLUTARATE COA-TRANSFERASE"/>
    <property type="match status" value="1"/>
</dbReference>
<proteinExistence type="predicted"/>
<dbReference type="AlphaFoldDB" id="A0A849KR45"/>
<dbReference type="Proteomes" id="UP000572377">
    <property type="component" value="Unassembled WGS sequence"/>
</dbReference>
<dbReference type="PANTHER" id="PTHR48207">
    <property type="entry name" value="SUCCINATE--HYDROXYMETHYLGLUTARATE COA-TRANSFERASE"/>
    <property type="match status" value="1"/>
</dbReference>
<reference evidence="2 3" key="1">
    <citation type="submission" date="2020-05" db="EMBL/GenBank/DDBJ databases">
        <title>Gimesia benthica sp. nov., a novel planctomycete isolated from a deep-sea water sample of the Northwest Indian Ocean.</title>
        <authorList>
            <person name="Wang J."/>
            <person name="Ruan C."/>
            <person name="Song L."/>
            <person name="Zhu Y."/>
            <person name="Li A."/>
            <person name="Zheng X."/>
            <person name="Wang L."/>
            <person name="Lu Z."/>
            <person name="Huang Y."/>
            <person name="Du W."/>
            <person name="Zhou Y."/>
            <person name="Huang L."/>
            <person name="Dai X."/>
        </authorList>
    </citation>
    <scope>NUCLEOTIDE SEQUENCE [LARGE SCALE GENOMIC DNA]</scope>
    <source>
        <strain evidence="2 3">YYQ-30</strain>
    </source>
</reference>
<evidence type="ECO:0000256" key="1">
    <source>
        <dbReference type="ARBA" id="ARBA00022679"/>
    </source>
</evidence>
<gene>
    <name evidence="2" type="ORF">HMH01_03735</name>
</gene>
<protein>
    <submittedName>
        <fullName evidence="2">CoA transferase</fullName>
    </submittedName>
</protein>
<evidence type="ECO:0000313" key="3">
    <source>
        <dbReference type="Proteomes" id="UP000572377"/>
    </source>
</evidence>
<dbReference type="EMBL" id="JABFBC010000001">
    <property type="protein sequence ID" value="NNU79543.1"/>
    <property type="molecule type" value="Genomic_DNA"/>
</dbReference>
<sequence length="374" mass="39087">MSGALDGILVIALEQAVAAPYCTAELAAAGARVIKIERAEGDFARGYDRAAKGDSSYFVWLNQGKESIALDIKQEGDLALLNRMLDRADVFVQNLAPGAADRAGLSPEALQARNPGLTCVSISGYGSGPGVDGLKAYDLLVQAESGLSAITGGPQEMGRVGVSICDIGAGMTAHAQVLEALIARGRTGKGRTIEVTLFDVAANWMAVPLIHTEYGSGAPTRQGLRHPSIAPYGAYQSSDGALTLISIQNEREWLRLTQEALDLPELASDPRFKGNAARVENRDALEAALSARIGQIKAEELRARLAAASIAYGAVNTPEDVTRHPALRRRDLTTSGGAVVSGPARAVRGVEGTRPGPAPAIDAQGAAIRKEFAA</sequence>
<comment type="caution">
    <text evidence="2">The sequence shown here is derived from an EMBL/GenBank/DDBJ whole genome shotgun (WGS) entry which is preliminary data.</text>
</comment>
<dbReference type="SUPFAM" id="SSF89796">
    <property type="entry name" value="CoA-transferase family III (CaiB/BaiF)"/>
    <property type="match status" value="1"/>
</dbReference>
<keyword evidence="1 2" id="KW-0808">Transferase</keyword>
<evidence type="ECO:0000313" key="2">
    <source>
        <dbReference type="EMBL" id="NNU79543.1"/>
    </source>
</evidence>
<dbReference type="Gene3D" id="3.40.50.10540">
    <property type="entry name" value="Crotonobetainyl-coa:carnitine coa-transferase, domain 1"/>
    <property type="match status" value="1"/>
</dbReference>
<dbReference type="Gene3D" id="3.30.1540.10">
    <property type="entry name" value="formyl-coa transferase, domain 3"/>
    <property type="match status" value="1"/>
</dbReference>
<dbReference type="RefSeq" id="WP_171322619.1">
    <property type="nucleotide sequence ID" value="NZ_JABFBC010000001.1"/>
</dbReference>
<dbReference type="Pfam" id="PF02515">
    <property type="entry name" value="CoA_transf_3"/>
    <property type="match status" value="1"/>
</dbReference>
<accession>A0A849KR45</accession>
<dbReference type="InterPro" id="IPR050483">
    <property type="entry name" value="CoA-transferase_III_domain"/>
</dbReference>
<dbReference type="InterPro" id="IPR023606">
    <property type="entry name" value="CoA-Trfase_III_dom_1_sf"/>
</dbReference>
<dbReference type="InterPro" id="IPR044855">
    <property type="entry name" value="CoA-Trfase_III_dom3_sf"/>
</dbReference>
<keyword evidence="3" id="KW-1185">Reference proteome</keyword>
<dbReference type="GO" id="GO:0008410">
    <property type="term" value="F:CoA-transferase activity"/>
    <property type="evidence" value="ECO:0007669"/>
    <property type="project" value="TreeGrafter"/>
</dbReference>
<dbReference type="InterPro" id="IPR003673">
    <property type="entry name" value="CoA-Trfase_fam_III"/>
</dbReference>
<name>A0A849KR45_9RHOB</name>